<dbReference type="Pfam" id="PF07065">
    <property type="entry name" value="D123"/>
    <property type="match status" value="1"/>
</dbReference>
<dbReference type="RefSeq" id="XP_060285573.1">
    <property type="nucleotide sequence ID" value="XM_060430964.1"/>
</dbReference>
<proteinExistence type="inferred from homology"/>
<dbReference type="PANTHER" id="PTHR15323:SF6">
    <property type="entry name" value="CELL DIVISION CYCLE PROTEIN 123 HOMOLOG"/>
    <property type="match status" value="1"/>
</dbReference>
<evidence type="ECO:0000256" key="2">
    <source>
        <dbReference type="SAM" id="MobiDB-lite"/>
    </source>
</evidence>
<reference evidence="3" key="1">
    <citation type="submission" date="2023-06" db="EMBL/GenBank/DDBJ databases">
        <title>Genome-scale phylogeny and comparative genomics of the fungal order Sordariales.</title>
        <authorList>
            <consortium name="Lawrence Berkeley National Laboratory"/>
            <person name="Hensen N."/>
            <person name="Bonometti L."/>
            <person name="Westerberg I."/>
            <person name="Brannstrom I.O."/>
            <person name="Guillou S."/>
            <person name="Cros-Aarteil S."/>
            <person name="Calhoun S."/>
            <person name="Haridas S."/>
            <person name="Kuo A."/>
            <person name="Mondo S."/>
            <person name="Pangilinan J."/>
            <person name="Riley R."/>
            <person name="Labutti K."/>
            <person name="Andreopoulos B."/>
            <person name="Lipzen A."/>
            <person name="Chen C."/>
            <person name="Yanf M."/>
            <person name="Daum C."/>
            <person name="Ng V."/>
            <person name="Clum A."/>
            <person name="Steindorff A."/>
            <person name="Ohm R."/>
            <person name="Martin F."/>
            <person name="Silar P."/>
            <person name="Natvig D."/>
            <person name="Lalanne C."/>
            <person name="Gautier V."/>
            <person name="Ament-Velasquez S.L."/>
            <person name="Kruys A."/>
            <person name="Hutchinson M.I."/>
            <person name="Powell A.J."/>
            <person name="Barry K."/>
            <person name="Miller A.N."/>
            <person name="Grigoriev I.V."/>
            <person name="Debuchy R."/>
            <person name="Gladieux P."/>
            <person name="Thoren M.H."/>
            <person name="Johannesson H."/>
        </authorList>
    </citation>
    <scope>NUCLEOTIDE SEQUENCE</scope>
    <source>
        <strain evidence="3">8032-3</strain>
    </source>
</reference>
<comment type="similarity">
    <text evidence="1">Belongs to the CDC123 family.</text>
</comment>
<dbReference type="GO" id="GO:0005737">
    <property type="term" value="C:cytoplasm"/>
    <property type="evidence" value="ECO:0007669"/>
    <property type="project" value="TreeGrafter"/>
</dbReference>
<feature type="region of interest" description="Disordered" evidence="2">
    <location>
        <begin position="64"/>
        <end position="110"/>
    </location>
</feature>
<name>A0AAJ0C3N8_9PEZI</name>
<organism evidence="3 4">
    <name type="scientific">Phialemonium atrogriseum</name>
    <dbReference type="NCBI Taxonomy" id="1093897"/>
    <lineage>
        <taxon>Eukaryota</taxon>
        <taxon>Fungi</taxon>
        <taxon>Dikarya</taxon>
        <taxon>Ascomycota</taxon>
        <taxon>Pezizomycotina</taxon>
        <taxon>Sordariomycetes</taxon>
        <taxon>Sordariomycetidae</taxon>
        <taxon>Cephalothecales</taxon>
        <taxon>Cephalothecaceae</taxon>
        <taxon>Phialemonium</taxon>
    </lineage>
</organism>
<dbReference type="InterPro" id="IPR009772">
    <property type="entry name" value="CDC123"/>
</dbReference>
<accession>A0AAJ0C3N8</accession>
<feature type="compositionally biased region" description="Acidic residues" evidence="2">
    <location>
        <begin position="87"/>
        <end position="99"/>
    </location>
</feature>
<evidence type="ECO:0000256" key="1">
    <source>
        <dbReference type="ARBA" id="ARBA00011047"/>
    </source>
</evidence>
<dbReference type="PANTHER" id="PTHR15323">
    <property type="entry name" value="D123 PROTEIN"/>
    <property type="match status" value="1"/>
</dbReference>
<dbReference type="EMBL" id="MU839003">
    <property type="protein sequence ID" value="KAK1769360.1"/>
    <property type="molecule type" value="Genomic_DNA"/>
</dbReference>
<keyword evidence="4" id="KW-1185">Reference proteome</keyword>
<comment type="caution">
    <text evidence="3">The sequence shown here is derived from an EMBL/GenBank/DDBJ whole genome shotgun (WGS) entry which is preliminary data.</text>
</comment>
<dbReference type="AlphaFoldDB" id="A0AAJ0C3N8"/>
<evidence type="ECO:0000313" key="4">
    <source>
        <dbReference type="Proteomes" id="UP001244011"/>
    </source>
</evidence>
<dbReference type="Proteomes" id="UP001244011">
    <property type="component" value="Unassembled WGS sequence"/>
</dbReference>
<feature type="compositionally biased region" description="Acidic residues" evidence="2">
    <location>
        <begin position="64"/>
        <end position="74"/>
    </location>
</feature>
<protein>
    <submittedName>
        <fullName evidence="3">D123-domain-containing protein</fullName>
    </submittedName>
</protein>
<feature type="compositionally biased region" description="Acidic residues" evidence="2">
    <location>
        <begin position="329"/>
        <end position="344"/>
    </location>
</feature>
<evidence type="ECO:0000313" key="3">
    <source>
        <dbReference type="EMBL" id="KAK1769360.1"/>
    </source>
</evidence>
<feature type="region of interest" description="Disordered" evidence="2">
    <location>
        <begin position="325"/>
        <end position="344"/>
    </location>
</feature>
<dbReference type="GeneID" id="85314151"/>
<gene>
    <name evidence="3" type="ORF">QBC33DRAFT_577118</name>
</gene>
<sequence length="704" mass="78129">MSRGFILPVSPDAGISEAPVQFPPTTREHILHCSYDYWFPKYRTSCIRSRIIQEDRIILADDDEAEAEGEEDWEPTSTARSHFVPGPDEDISSDSEDEAPAQMPPNRRFPELHQTIKDKIRELGGAVAPKLNWSAPKDAAWISPHQNTMKCTSPNDVYLLLKSSSFVSHDLEHAFDHCFPSSASSLPPANNTPGLKFTPVLVLRSFFSPLPSLEFRCFVKDRALVGITQRDLNHYGFLESLRPAIIQRAKELFNRRLRFTFPEGSFAFDVYMPEADYDDDDDNSRNRLGRARLIDINPWAPHTDSLLFDWGELLDLRVPKPVLGVAGDGDAEDDLTTDEDEEDDYEPEVRLVEKDDPAAHNFSTPQYSAHKLPKEVVDASMAGEGGMREFAQRWQRFSSTAPMADTDIESDTLPTSFATLSFHQSDLIRLLQFPPATYDPLAAQIRASWPPGIQAARPPDNATAEAYESKLRGRPFGGGSPSVAGGGGAAQAVGSRRLVRDVLAFLHSHGWVLVTPLGHCRGLGCRDTLVFRRRTRFGGGAAALGEPVVPPPLDWLVVTLAKHDRLRIIYDAPTADGVVGKDGAAGLAVAVASFSVRSDHDHDEVGLLIQSVKKAMAELDCFRSGEWKYESFEFKCKGSPWQTMGEKAVRAQLLILRVVETLNRFGWQSYAAVRQRGEPEDAQKADSWYFVRPRGWGVSGASAP</sequence>